<evidence type="ECO:0000256" key="3">
    <source>
        <dbReference type="ARBA" id="ARBA00023274"/>
    </source>
</evidence>
<evidence type="ECO:0000256" key="4">
    <source>
        <dbReference type="ARBA" id="ARBA00035229"/>
    </source>
</evidence>
<dbReference type="PROSITE" id="PS00580">
    <property type="entry name" value="RIBOSOMAL_L32E"/>
    <property type="match status" value="1"/>
</dbReference>
<feature type="compositionally biased region" description="Low complexity" evidence="6">
    <location>
        <begin position="32"/>
        <end position="41"/>
    </location>
</feature>
<reference evidence="7" key="1">
    <citation type="submission" date="2013-08" db="EMBL/GenBank/DDBJ databases">
        <authorList>
            <person name="Mendez C."/>
            <person name="Richter M."/>
            <person name="Ferrer M."/>
            <person name="Sanchez J."/>
        </authorList>
    </citation>
    <scope>NUCLEOTIDE SEQUENCE</scope>
</reference>
<evidence type="ECO:0000256" key="6">
    <source>
        <dbReference type="SAM" id="MobiDB-lite"/>
    </source>
</evidence>
<dbReference type="InterPro" id="IPR018263">
    <property type="entry name" value="Ribosomal_eL32_CS"/>
</dbReference>
<dbReference type="GO" id="GO:0022625">
    <property type="term" value="C:cytosolic large ribosomal subunit"/>
    <property type="evidence" value="ECO:0007669"/>
    <property type="project" value="TreeGrafter"/>
</dbReference>
<evidence type="ECO:0000256" key="1">
    <source>
        <dbReference type="ARBA" id="ARBA00008431"/>
    </source>
</evidence>
<evidence type="ECO:0000256" key="5">
    <source>
        <dbReference type="ARBA" id="ARBA00035377"/>
    </source>
</evidence>
<gene>
    <name evidence="7" type="ORF">B2A_14075</name>
</gene>
<comment type="caution">
    <text evidence="7">The sequence shown here is derived from an EMBL/GenBank/DDBJ whole genome shotgun (WGS) entry which is preliminary data.</text>
</comment>
<protein>
    <recommendedName>
        <fullName evidence="4">Large ribosomal subunit protein eL32</fullName>
    </recommendedName>
    <alternativeName>
        <fullName evidence="5">50S ribosomal protein L32e</fullName>
    </alternativeName>
</protein>
<dbReference type="InterPro" id="IPR001515">
    <property type="entry name" value="Ribosomal_eL32"/>
</dbReference>
<evidence type="ECO:0000256" key="2">
    <source>
        <dbReference type="ARBA" id="ARBA00022980"/>
    </source>
</evidence>
<proteinExistence type="inferred from homology"/>
<dbReference type="EMBL" id="AUZZ01010206">
    <property type="protein sequence ID" value="EQD30590.1"/>
    <property type="molecule type" value="Genomic_DNA"/>
</dbReference>
<keyword evidence="3" id="KW-0687">Ribonucleoprotein</keyword>
<comment type="similarity">
    <text evidence="1">Belongs to the eukaryotic ribosomal protein eL32 family.</text>
</comment>
<organism evidence="7">
    <name type="scientific">mine drainage metagenome</name>
    <dbReference type="NCBI Taxonomy" id="410659"/>
    <lineage>
        <taxon>unclassified sequences</taxon>
        <taxon>metagenomes</taxon>
        <taxon>ecological metagenomes</taxon>
    </lineage>
</organism>
<dbReference type="GO" id="GO:0006412">
    <property type="term" value="P:translation"/>
    <property type="evidence" value="ECO:0007669"/>
    <property type="project" value="InterPro"/>
</dbReference>
<dbReference type="SUPFAM" id="SSF52042">
    <property type="entry name" value="Ribosomal protein L32e"/>
    <property type="match status" value="1"/>
</dbReference>
<dbReference type="PANTHER" id="PTHR23413">
    <property type="entry name" value="60S RIBOSOMAL PROTEIN L32 AND DNA-DIRECTED RNA POLYMERASE II, SUBUNIT N"/>
    <property type="match status" value="1"/>
</dbReference>
<dbReference type="PANTHER" id="PTHR23413:SF1">
    <property type="entry name" value="RIBOSOMAL PROTEIN L32"/>
    <property type="match status" value="1"/>
</dbReference>
<dbReference type="InterPro" id="IPR036351">
    <property type="entry name" value="Ribosomal_eL32_sf"/>
</dbReference>
<dbReference type="Pfam" id="PF01655">
    <property type="entry name" value="Ribosomal_L32e"/>
    <property type="match status" value="1"/>
</dbReference>
<dbReference type="AlphaFoldDB" id="T0ZLC7"/>
<feature type="region of interest" description="Disordered" evidence="6">
    <location>
        <begin position="1"/>
        <end position="64"/>
    </location>
</feature>
<sequence length="195" mass="22081">MTDPNPAESTTPEPVAVTDSPKTRARPRKPAPKAAANSAPTEAVTPESAAPKPPRRPVLDPTEAKLIAERRQIVRRRPYFGRQARGRYFRIGRDESWRRPRGLQSKQRRHYGYRPEIVSIGYRSPALVRGRTPTGFRPVLVRNSSEMERLDRERDAAVIARTVGTRRRLILEEVARKLGVHVLNPIVRTEPEAST</sequence>
<accession>T0ZLC7</accession>
<dbReference type="GO" id="GO:0003735">
    <property type="term" value="F:structural constituent of ribosome"/>
    <property type="evidence" value="ECO:0007669"/>
    <property type="project" value="InterPro"/>
</dbReference>
<keyword evidence="2 7" id="KW-0689">Ribosomal protein</keyword>
<dbReference type="SMART" id="SM01393">
    <property type="entry name" value="Ribosomal_L32e"/>
    <property type="match status" value="1"/>
</dbReference>
<name>T0ZLC7_9ZZZZ</name>
<reference evidence="7" key="2">
    <citation type="journal article" date="2014" name="ISME J.">
        <title>Microbial stratification in low pH oxic and suboxic macroscopic growths along an acid mine drainage.</title>
        <authorList>
            <person name="Mendez-Garcia C."/>
            <person name="Mesa V."/>
            <person name="Sprenger R.R."/>
            <person name="Richter M."/>
            <person name="Diez M.S."/>
            <person name="Solano J."/>
            <person name="Bargiela R."/>
            <person name="Golyshina O.V."/>
            <person name="Manteca A."/>
            <person name="Ramos J.L."/>
            <person name="Gallego J.R."/>
            <person name="Llorente I."/>
            <person name="Martins Dos Santos V.A."/>
            <person name="Jensen O.N."/>
            <person name="Pelaez A.I."/>
            <person name="Sanchez J."/>
            <person name="Ferrer M."/>
        </authorList>
    </citation>
    <scope>NUCLEOTIDE SEQUENCE</scope>
</reference>
<dbReference type="NCBIfam" id="NF006332">
    <property type="entry name" value="PRK08562.1"/>
    <property type="match status" value="1"/>
</dbReference>
<evidence type="ECO:0000313" key="7">
    <source>
        <dbReference type="EMBL" id="EQD30590.1"/>
    </source>
</evidence>
<dbReference type="InterPro" id="IPR023654">
    <property type="entry name" value="Ribosomal_eL32_arc"/>
</dbReference>